<feature type="transmembrane region" description="Helical" evidence="18">
    <location>
        <begin position="7"/>
        <end position="24"/>
    </location>
</feature>
<dbReference type="RefSeq" id="WP_045164823.1">
    <property type="nucleotide sequence ID" value="NZ_CP113864.1"/>
</dbReference>
<protein>
    <recommendedName>
        <fullName evidence="6 16">CDP-diacylglycerol--glycerol-3-phosphate 3-phosphatidyltransferase</fullName>
        <ecNumber evidence="5 16">2.7.8.5</ecNumber>
    </recommendedName>
</protein>
<dbReference type="Gene3D" id="1.20.120.1760">
    <property type="match status" value="1"/>
</dbReference>
<evidence type="ECO:0000256" key="13">
    <source>
        <dbReference type="ARBA" id="ARBA00023209"/>
    </source>
</evidence>
<comment type="subcellular location">
    <subcellularLocation>
        <location evidence="2">Membrane</location>
        <topology evidence="2">Multi-pass membrane protein</topology>
    </subcellularLocation>
</comment>
<comment type="function">
    <text evidence="1">This protein catalyzes the committed step to the synthesis of the acidic phospholipids.</text>
</comment>
<evidence type="ECO:0000256" key="15">
    <source>
        <dbReference type="ARBA" id="ARBA00048586"/>
    </source>
</evidence>
<evidence type="ECO:0000256" key="1">
    <source>
        <dbReference type="ARBA" id="ARBA00003973"/>
    </source>
</evidence>
<keyword evidence="12 18" id="KW-0472">Membrane</keyword>
<dbReference type="Pfam" id="PF01066">
    <property type="entry name" value="CDP-OH_P_transf"/>
    <property type="match status" value="1"/>
</dbReference>
<evidence type="ECO:0000256" key="9">
    <source>
        <dbReference type="ARBA" id="ARBA00022692"/>
    </source>
</evidence>
<sequence length="178" mass="20639">MNLPNLLTILRFFLIPLFVLIFFSNLKYRYMIAIGIFLFSGLTDVLDGFIARRYNIVTKFGKLFDPLADKLMILTVLWCFVYKGYISPIIFYIVLFKELFMIVGSAILYGRIKIVVSANIYGKIATVLFYIAIISLLLKLEMSLYILVIAVIFAIFALIVYTVKYLSEYRRLRSTSDE</sequence>
<feature type="transmembrane region" description="Helical" evidence="18">
    <location>
        <begin position="30"/>
        <end position="51"/>
    </location>
</feature>
<proteinExistence type="inferred from homology"/>
<keyword evidence="20" id="KW-1185">Reference proteome</keyword>
<evidence type="ECO:0000256" key="8">
    <source>
        <dbReference type="ARBA" id="ARBA00022679"/>
    </source>
</evidence>
<name>A0ABY7BLQ7_9FIRM</name>
<evidence type="ECO:0000256" key="10">
    <source>
        <dbReference type="ARBA" id="ARBA00022989"/>
    </source>
</evidence>
<evidence type="ECO:0000256" key="6">
    <source>
        <dbReference type="ARBA" id="ARBA00014944"/>
    </source>
</evidence>
<evidence type="ECO:0000313" key="19">
    <source>
        <dbReference type="EMBL" id="WAM32700.1"/>
    </source>
</evidence>
<evidence type="ECO:0000256" key="18">
    <source>
        <dbReference type="SAM" id="Phobius"/>
    </source>
</evidence>
<keyword evidence="10 18" id="KW-1133">Transmembrane helix</keyword>
<keyword evidence="7" id="KW-0444">Lipid biosynthesis</keyword>
<keyword evidence="9 18" id="KW-0812">Transmembrane</keyword>
<dbReference type="PROSITE" id="PS00379">
    <property type="entry name" value="CDP_ALCOHOL_P_TRANSF"/>
    <property type="match status" value="1"/>
</dbReference>
<dbReference type="InterPro" id="IPR000462">
    <property type="entry name" value="CDP-OH_P_trans"/>
</dbReference>
<dbReference type="EC" id="2.7.8.5" evidence="5 16"/>
<evidence type="ECO:0000256" key="3">
    <source>
        <dbReference type="ARBA" id="ARBA00005042"/>
    </source>
</evidence>
<comment type="pathway">
    <text evidence="3">Phospholipid metabolism; phosphatidylglycerol biosynthesis; phosphatidylglycerol from CDP-diacylglycerol: step 1/2.</text>
</comment>
<dbReference type="InterPro" id="IPR050324">
    <property type="entry name" value="CDP-alcohol_PTase-I"/>
</dbReference>
<dbReference type="PANTHER" id="PTHR14269:SF62">
    <property type="entry name" value="CDP-DIACYLGLYCEROL--GLYCEROL-3-PHOSPHATE 3-PHOSPHATIDYLTRANSFERASE 1, CHLOROPLASTIC"/>
    <property type="match status" value="1"/>
</dbReference>
<keyword evidence="14" id="KW-1208">Phospholipid metabolism</keyword>
<feature type="transmembrane region" description="Helical" evidence="18">
    <location>
        <begin position="120"/>
        <end position="138"/>
    </location>
</feature>
<keyword evidence="13" id="KW-0594">Phospholipid biosynthesis</keyword>
<feature type="transmembrane region" description="Helical" evidence="18">
    <location>
        <begin position="144"/>
        <end position="163"/>
    </location>
</feature>
<evidence type="ECO:0000256" key="12">
    <source>
        <dbReference type="ARBA" id="ARBA00023136"/>
    </source>
</evidence>
<accession>A0ABY7BLQ7</accession>
<organism evidence="19 20">
    <name type="scientific">Caldicellulosiruptor naganoensis</name>
    <dbReference type="NCBI Taxonomy" id="29324"/>
    <lineage>
        <taxon>Bacteria</taxon>
        <taxon>Bacillati</taxon>
        <taxon>Bacillota</taxon>
        <taxon>Bacillota incertae sedis</taxon>
        <taxon>Caldicellulosiruptorales</taxon>
        <taxon>Caldicellulosiruptoraceae</taxon>
        <taxon>Caldicellulosiruptor</taxon>
    </lineage>
</organism>
<dbReference type="GO" id="GO:0008444">
    <property type="term" value="F:CDP-diacylglycerol-glycerol-3-phosphate 3-phosphatidyltransferase activity"/>
    <property type="evidence" value="ECO:0007669"/>
    <property type="project" value="UniProtKB-EC"/>
</dbReference>
<gene>
    <name evidence="19" type="primary">pgsA</name>
    <name evidence="19" type="ORF">OTJ99_001263</name>
</gene>
<dbReference type="Proteomes" id="UP001164745">
    <property type="component" value="Chromosome"/>
</dbReference>
<dbReference type="InterPro" id="IPR043130">
    <property type="entry name" value="CDP-OH_PTrfase_TM_dom"/>
</dbReference>
<comment type="catalytic activity">
    <reaction evidence="15">
        <text>a CDP-1,2-diacyl-sn-glycerol + sn-glycerol 3-phosphate = a 1,2-diacyl-sn-glycero-3-phospho-(1'-sn-glycero-3'-phosphate) + CMP + H(+)</text>
        <dbReference type="Rhea" id="RHEA:12593"/>
        <dbReference type="ChEBI" id="CHEBI:15378"/>
        <dbReference type="ChEBI" id="CHEBI:57597"/>
        <dbReference type="ChEBI" id="CHEBI:58332"/>
        <dbReference type="ChEBI" id="CHEBI:60110"/>
        <dbReference type="ChEBI" id="CHEBI:60377"/>
        <dbReference type="EC" id="2.7.8.5"/>
    </reaction>
</comment>
<evidence type="ECO:0000256" key="14">
    <source>
        <dbReference type="ARBA" id="ARBA00023264"/>
    </source>
</evidence>
<dbReference type="PANTHER" id="PTHR14269">
    <property type="entry name" value="CDP-DIACYLGLYCEROL--GLYCEROL-3-PHOSPHATE 3-PHOSPHATIDYLTRANSFERASE-RELATED"/>
    <property type="match status" value="1"/>
</dbReference>
<keyword evidence="11" id="KW-0443">Lipid metabolism</keyword>
<reference evidence="19" key="1">
    <citation type="submission" date="2022-12" db="EMBL/GenBank/DDBJ databases">
        <authorList>
            <person name="Bing R.G."/>
            <person name="Willard D.J."/>
            <person name="Manesh M.J.H."/>
            <person name="Laemthong T."/>
            <person name="Crosby J.R."/>
            <person name="Kelly R.M."/>
        </authorList>
    </citation>
    <scope>NUCLEOTIDE SEQUENCE</scope>
    <source>
        <strain evidence="19">DSM 8991</strain>
    </source>
</reference>
<evidence type="ECO:0000313" key="20">
    <source>
        <dbReference type="Proteomes" id="UP001164745"/>
    </source>
</evidence>
<evidence type="ECO:0000256" key="7">
    <source>
        <dbReference type="ARBA" id="ARBA00022516"/>
    </source>
</evidence>
<evidence type="ECO:0000256" key="11">
    <source>
        <dbReference type="ARBA" id="ARBA00023098"/>
    </source>
</evidence>
<dbReference type="EMBL" id="CP113864">
    <property type="protein sequence ID" value="WAM32700.1"/>
    <property type="molecule type" value="Genomic_DNA"/>
</dbReference>
<evidence type="ECO:0000256" key="17">
    <source>
        <dbReference type="RuleBase" id="RU003750"/>
    </source>
</evidence>
<evidence type="ECO:0000256" key="2">
    <source>
        <dbReference type="ARBA" id="ARBA00004141"/>
    </source>
</evidence>
<evidence type="ECO:0000256" key="4">
    <source>
        <dbReference type="ARBA" id="ARBA00010441"/>
    </source>
</evidence>
<dbReference type="PIRSF" id="PIRSF000847">
    <property type="entry name" value="Phos_ph_gly_syn"/>
    <property type="match status" value="1"/>
</dbReference>
<evidence type="ECO:0000256" key="5">
    <source>
        <dbReference type="ARBA" id="ARBA00013170"/>
    </source>
</evidence>
<comment type="similarity">
    <text evidence="4 17">Belongs to the CDP-alcohol phosphatidyltransferase class-I family.</text>
</comment>
<keyword evidence="8 17" id="KW-0808">Transferase</keyword>
<dbReference type="NCBIfam" id="TIGR00560">
    <property type="entry name" value="pgsA"/>
    <property type="match status" value="1"/>
</dbReference>
<dbReference type="InterPro" id="IPR048254">
    <property type="entry name" value="CDP_ALCOHOL_P_TRANSF_CS"/>
</dbReference>
<dbReference type="InterPro" id="IPR004570">
    <property type="entry name" value="Phosphatidylglycerol_P_synth"/>
</dbReference>
<feature type="transmembrane region" description="Helical" evidence="18">
    <location>
        <begin position="63"/>
        <end position="83"/>
    </location>
</feature>
<evidence type="ECO:0000256" key="16">
    <source>
        <dbReference type="NCBIfam" id="TIGR00560"/>
    </source>
</evidence>